<keyword evidence="2" id="KW-0808">Transferase</keyword>
<dbReference type="EMBL" id="VCHE01000247">
    <property type="protein sequence ID" value="KAB2568948.1"/>
    <property type="molecule type" value="Genomic_DNA"/>
</dbReference>
<dbReference type="GO" id="GO:0004161">
    <property type="term" value="F:dimethylallyltranstransferase activity"/>
    <property type="evidence" value="ECO:0007669"/>
    <property type="project" value="TreeGrafter"/>
</dbReference>
<evidence type="ECO:0000256" key="1">
    <source>
        <dbReference type="ARBA" id="ARBA00001946"/>
    </source>
</evidence>
<evidence type="ECO:0000256" key="2">
    <source>
        <dbReference type="ARBA" id="ARBA00022679"/>
    </source>
</evidence>
<keyword evidence="4" id="KW-0460">Magnesium</keyword>
<organism evidence="5 6">
    <name type="scientific">Lasiodiplodia theobromae</name>
    <dbReference type="NCBI Taxonomy" id="45133"/>
    <lineage>
        <taxon>Eukaryota</taxon>
        <taxon>Fungi</taxon>
        <taxon>Dikarya</taxon>
        <taxon>Ascomycota</taxon>
        <taxon>Pezizomycotina</taxon>
        <taxon>Dothideomycetes</taxon>
        <taxon>Dothideomycetes incertae sedis</taxon>
        <taxon>Botryosphaeriales</taxon>
        <taxon>Botryosphaeriaceae</taxon>
        <taxon>Lasiodiplodia</taxon>
    </lineage>
</organism>
<evidence type="ECO:0000256" key="4">
    <source>
        <dbReference type="ARBA" id="ARBA00022842"/>
    </source>
</evidence>
<name>A0A5N5CUC2_9PEZI</name>
<dbReference type="Pfam" id="PF00348">
    <property type="entry name" value="polyprenyl_synt"/>
    <property type="match status" value="1"/>
</dbReference>
<dbReference type="InterPro" id="IPR039702">
    <property type="entry name" value="FPS1-like"/>
</dbReference>
<accession>A0A5N5CUC2</accession>
<dbReference type="GO" id="GO:0005737">
    <property type="term" value="C:cytoplasm"/>
    <property type="evidence" value="ECO:0007669"/>
    <property type="project" value="TreeGrafter"/>
</dbReference>
<dbReference type="InterPro" id="IPR008949">
    <property type="entry name" value="Isoprenoid_synthase_dom_sf"/>
</dbReference>
<proteinExistence type="predicted"/>
<evidence type="ECO:0000313" key="5">
    <source>
        <dbReference type="EMBL" id="KAB2568948.1"/>
    </source>
</evidence>
<dbReference type="SUPFAM" id="SSF48576">
    <property type="entry name" value="Terpenoid synthases"/>
    <property type="match status" value="1"/>
</dbReference>
<comment type="caution">
    <text evidence="5">The sequence shown here is derived from an EMBL/GenBank/DDBJ whole genome shotgun (WGS) entry which is preliminary data.</text>
</comment>
<keyword evidence="6" id="KW-1185">Reference proteome</keyword>
<dbReference type="Gene3D" id="1.10.600.10">
    <property type="entry name" value="Farnesyl Diphosphate Synthase"/>
    <property type="match status" value="1"/>
</dbReference>
<dbReference type="GO" id="GO:0004337">
    <property type="term" value="F:(2E,6E)-farnesyl diphosphate synthase activity"/>
    <property type="evidence" value="ECO:0007669"/>
    <property type="project" value="TreeGrafter"/>
</dbReference>
<dbReference type="AlphaFoldDB" id="A0A5N5CUC2"/>
<dbReference type="GO" id="GO:0045337">
    <property type="term" value="P:farnesyl diphosphate biosynthetic process"/>
    <property type="evidence" value="ECO:0007669"/>
    <property type="project" value="TreeGrafter"/>
</dbReference>
<dbReference type="CDD" id="cd00867">
    <property type="entry name" value="Trans_IPPS"/>
    <property type="match status" value="1"/>
</dbReference>
<dbReference type="Proteomes" id="UP000325902">
    <property type="component" value="Unassembled WGS sequence"/>
</dbReference>
<dbReference type="InterPro" id="IPR000092">
    <property type="entry name" value="Polyprenyl_synt"/>
</dbReference>
<keyword evidence="3" id="KW-0479">Metal-binding</keyword>
<reference evidence="5 6" key="1">
    <citation type="journal article" date="2019" name="Sci. Rep.">
        <title>A multi-omics analysis of the grapevine pathogen Lasiodiplodia theobromae reveals that temperature affects the expression of virulence- and pathogenicity-related genes.</title>
        <authorList>
            <person name="Felix C."/>
            <person name="Meneses R."/>
            <person name="Goncalves M.F.M."/>
            <person name="Tilleman L."/>
            <person name="Duarte A.S."/>
            <person name="Jorrin-Novo J.V."/>
            <person name="Van de Peer Y."/>
            <person name="Deforce D."/>
            <person name="Van Nieuwerburgh F."/>
            <person name="Esteves A.C."/>
            <person name="Alves A."/>
        </authorList>
    </citation>
    <scope>NUCLEOTIDE SEQUENCE [LARGE SCALE GENOMIC DNA]</scope>
    <source>
        <strain evidence="5 6">LA-SOL3</strain>
    </source>
</reference>
<dbReference type="GO" id="GO:0046165">
    <property type="term" value="P:alcohol biosynthetic process"/>
    <property type="evidence" value="ECO:0007669"/>
    <property type="project" value="UniProtKB-ARBA"/>
</dbReference>
<sequence>MNDALMLESAVYILLKKYFSLEDSYTDLLELFHDITFQTKLGRCCDMVTAAEDTVDLENFSHKSYSFIASHKSAYYSLYLPVALALHFCHKATTGNLRMAKEIAIPMGEYLHIRNDYLGNFANPTPLRKVETGIQNNKCSWLIYEALRAANPRQRKVL</sequence>
<dbReference type="GO" id="GO:0043386">
    <property type="term" value="P:mycotoxin biosynthetic process"/>
    <property type="evidence" value="ECO:0007669"/>
    <property type="project" value="UniProtKB-ARBA"/>
</dbReference>
<gene>
    <name evidence="5" type="primary">FPPS</name>
    <name evidence="5" type="ORF">DBV05_g12373</name>
</gene>
<comment type="cofactor">
    <cofactor evidence="1">
        <name>Mg(2+)</name>
        <dbReference type="ChEBI" id="CHEBI:18420"/>
    </cofactor>
</comment>
<dbReference type="PANTHER" id="PTHR11525:SF0">
    <property type="entry name" value="FARNESYL PYROPHOSPHATE SYNTHASE"/>
    <property type="match status" value="1"/>
</dbReference>
<dbReference type="GO" id="GO:0046872">
    <property type="term" value="F:metal ion binding"/>
    <property type="evidence" value="ECO:0007669"/>
    <property type="project" value="UniProtKB-KW"/>
</dbReference>
<dbReference type="PANTHER" id="PTHR11525">
    <property type="entry name" value="FARNESYL-PYROPHOSPHATE SYNTHETASE"/>
    <property type="match status" value="1"/>
</dbReference>
<dbReference type="OrthoDB" id="10257492at2759"/>
<evidence type="ECO:0000256" key="3">
    <source>
        <dbReference type="ARBA" id="ARBA00022723"/>
    </source>
</evidence>
<evidence type="ECO:0000313" key="6">
    <source>
        <dbReference type="Proteomes" id="UP000325902"/>
    </source>
</evidence>
<protein>
    <submittedName>
        <fullName evidence="5">Farnesyl pyrophosphate synthase</fullName>
    </submittedName>
</protein>